<keyword evidence="3 4" id="KW-0413">Isomerase</keyword>
<feature type="compositionally biased region" description="Basic and acidic residues" evidence="5">
    <location>
        <begin position="269"/>
        <end position="279"/>
    </location>
</feature>
<evidence type="ECO:0000259" key="6">
    <source>
        <dbReference type="Pfam" id="PF01416"/>
    </source>
</evidence>
<proteinExistence type="inferred from homology"/>
<dbReference type="Proteomes" id="UP001229421">
    <property type="component" value="Unassembled WGS sequence"/>
</dbReference>
<dbReference type="GO" id="GO:0160147">
    <property type="term" value="F:tRNA pseudouridine(38-40) synthase activity"/>
    <property type="evidence" value="ECO:0007669"/>
    <property type="project" value="UniProtKB-EC"/>
</dbReference>
<reference evidence="7" key="1">
    <citation type="journal article" date="2023" name="bioRxiv">
        <title>Improved chromosome-level genome assembly for marigold (Tagetes erecta).</title>
        <authorList>
            <person name="Jiang F."/>
            <person name="Yuan L."/>
            <person name="Wang S."/>
            <person name="Wang H."/>
            <person name="Xu D."/>
            <person name="Wang A."/>
            <person name="Fan W."/>
        </authorList>
    </citation>
    <scope>NUCLEOTIDE SEQUENCE</scope>
    <source>
        <strain evidence="7">WSJ</strain>
        <tissue evidence="7">Leaf</tissue>
    </source>
</reference>
<accession>A0AAD8JY88</accession>
<dbReference type="GO" id="GO:0003723">
    <property type="term" value="F:RNA binding"/>
    <property type="evidence" value="ECO:0007669"/>
    <property type="project" value="InterPro"/>
</dbReference>
<sequence length="484" mass="55287">MATFTAIFTHSHLLHTQTSSKHFISNPNYHTSSIKIKCSSSSSSPQSLTAHQTLAPSPIKPSVHDTTARKWDAHRKRKVLMRIGYSGIDYRAIEKELEMAIYKAGGIRDSNFGDLQKIAWATSNQIDDEVHSLSTMISFKMEIPENAWIEDPNGITLADIVNTYLPRNVRVFSILPSQKSFNAKEECNMRKYGYLLPLEVIGISSNCSEAEVEHHLSEFNDILNFFEGKHPFHNYTIPSEYRNQYPEEQFPGDGIDESVEEQTPLSIDDSDRGSFDESVSKGSSLDDPLIVAKWLHQPDENDRITDIHFRKIFQCSCGKMKNLSGTSYVEISICGESFMLHQIRKMVGAAVAVKRGLLPRDVIPLSLNKFTRFLLPVAPSNVLFLRWNHFILEKESGKAIRPEILTSVESEEILKNVEDFYESIMLPPFSEFLDPLKHPWKEWVELLDSNTMIPDSQLDEIRNAWAIWEENFWVKTDAALYYSS</sequence>
<dbReference type="EC" id="5.4.99.12" evidence="4"/>
<dbReference type="PANTHER" id="PTHR11142:SF9">
    <property type="entry name" value="TRNA PSEUDOURIDINE SYNTHASE-RELATED"/>
    <property type="match status" value="1"/>
</dbReference>
<evidence type="ECO:0000313" key="7">
    <source>
        <dbReference type="EMBL" id="KAK1412732.1"/>
    </source>
</evidence>
<dbReference type="AlphaFoldDB" id="A0AAD8JY88"/>
<evidence type="ECO:0000256" key="2">
    <source>
        <dbReference type="ARBA" id="ARBA00022694"/>
    </source>
</evidence>
<keyword evidence="2 4" id="KW-0819">tRNA processing</keyword>
<dbReference type="InterPro" id="IPR020097">
    <property type="entry name" value="PsdUridine_synth_TruA_a/b_dom"/>
</dbReference>
<dbReference type="SUPFAM" id="SSF55120">
    <property type="entry name" value="Pseudouridine synthase"/>
    <property type="match status" value="1"/>
</dbReference>
<dbReference type="PANTHER" id="PTHR11142">
    <property type="entry name" value="PSEUDOURIDYLATE SYNTHASE"/>
    <property type="match status" value="1"/>
</dbReference>
<evidence type="ECO:0000313" key="8">
    <source>
        <dbReference type="Proteomes" id="UP001229421"/>
    </source>
</evidence>
<dbReference type="InterPro" id="IPR020095">
    <property type="entry name" value="PsdUridine_synth_TruA_C"/>
</dbReference>
<evidence type="ECO:0000256" key="3">
    <source>
        <dbReference type="ARBA" id="ARBA00023235"/>
    </source>
</evidence>
<name>A0AAD8JY88_TARER</name>
<feature type="domain" description="Pseudouridine synthase I TruA alpha/beta" evidence="6">
    <location>
        <begin position="309"/>
        <end position="372"/>
    </location>
</feature>
<dbReference type="GO" id="GO:0031119">
    <property type="term" value="P:tRNA pseudouridine synthesis"/>
    <property type="evidence" value="ECO:0007669"/>
    <property type="project" value="TreeGrafter"/>
</dbReference>
<keyword evidence="8" id="KW-1185">Reference proteome</keyword>
<feature type="compositionally biased region" description="Polar residues" evidence="5">
    <location>
        <begin position="45"/>
        <end position="55"/>
    </location>
</feature>
<comment type="catalytic activity">
    <reaction evidence="4">
        <text>uridine(38/39/40) in tRNA = pseudouridine(38/39/40) in tRNA</text>
        <dbReference type="Rhea" id="RHEA:22376"/>
        <dbReference type="Rhea" id="RHEA-COMP:10085"/>
        <dbReference type="Rhea" id="RHEA-COMP:10087"/>
        <dbReference type="ChEBI" id="CHEBI:65314"/>
        <dbReference type="ChEBI" id="CHEBI:65315"/>
        <dbReference type="EC" id="5.4.99.12"/>
    </reaction>
</comment>
<dbReference type="EMBL" id="JAUHHV010000009">
    <property type="protein sequence ID" value="KAK1412732.1"/>
    <property type="molecule type" value="Genomic_DNA"/>
</dbReference>
<dbReference type="Gene3D" id="3.30.70.580">
    <property type="entry name" value="Pseudouridine synthase I, catalytic domain, N-terminal subdomain"/>
    <property type="match status" value="1"/>
</dbReference>
<dbReference type="GO" id="GO:0005634">
    <property type="term" value="C:nucleus"/>
    <property type="evidence" value="ECO:0007669"/>
    <property type="project" value="TreeGrafter"/>
</dbReference>
<dbReference type="Gene3D" id="3.30.70.660">
    <property type="entry name" value="Pseudouridine synthase I, catalytic domain, C-terminal subdomain"/>
    <property type="match status" value="1"/>
</dbReference>
<comment type="similarity">
    <text evidence="1 4">Belongs to the tRNA pseudouridine synthase TruA family.</text>
</comment>
<dbReference type="InterPro" id="IPR020094">
    <property type="entry name" value="TruA/RsuA/RluB/E/F_N"/>
</dbReference>
<evidence type="ECO:0000256" key="5">
    <source>
        <dbReference type="SAM" id="MobiDB-lite"/>
    </source>
</evidence>
<evidence type="ECO:0000256" key="1">
    <source>
        <dbReference type="ARBA" id="ARBA00009375"/>
    </source>
</evidence>
<protein>
    <recommendedName>
        <fullName evidence="4">tRNA pseudouridine synthase</fullName>
        <ecNumber evidence="4">5.4.99.12</ecNumber>
    </recommendedName>
</protein>
<feature type="region of interest" description="Disordered" evidence="5">
    <location>
        <begin position="246"/>
        <end position="283"/>
    </location>
</feature>
<organism evidence="7 8">
    <name type="scientific">Tagetes erecta</name>
    <name type="common">African marigold</name>
    <dbReference type="NCBI Taxonomy" id="13708"/>
    <lineage>
        <taxon>Eukaryota</taxon>
        <taxon>Viridiplantae</taxon>
        <taxon>Streptophyta</taxon>
        <taxon>Embryophyta</taxon>
        <taxon>Tracheophyta</taxon>
        <taxon>Spermatophyta</taxon>
        <taxon>Magnoliopsida</taxon>
        <taxon>eudicotyledons</taxon>
        <taxon>Gunneridae</taxon>
        <taxon>Pentapetalae</taxon>
        <taxon>asterids</taxon>
        <taxon>campanulids</taxon>
        <taxon>Asterales</taxon>
        <taxon>Asteraceae</taxon>
        <taxon>Asteroideae</taxon>
        <taxon>Heliantheae alliance</taxon>
        <taxon>Tageteae</taxon>
        <taxon>Tagetes</taxon>
    </lineage>
</organism>
<gene>
    <name evidence="7" type="ORF">QVD17_34211</name>
</gene>
<dbReference type="GO" id="GO:1990481">
    <property type="term" value="P:mRNA pseudouridine synthesis"/>
    <property type="evidence" value="ECO:0007669"/>
    <property type="project" value="TreeGrafter"/>
</dbReference>
<dbReference type="Pfam" id="PF01416">
    <property type="entry name" value="PseudoU_synth_1"/>
    <property type="match status" value="1"/>
</dbReference>
<evidence type="ECO:0000256" key="4">
    <source>
        <dbReference type="RuleBase" id="RU003792"/>
    </source>
</evidence>
<feature type="region of interest" description="Disordered" evidence="5">
    <location>
        <begin position="43"/>
        <end position="68"/>
    </location>
</feature>
<dbReference type="InterPro" id="IPR020103">
    <property type="entry name" value="PsdUridine_synth_cat_dom_sf"/>
</dbReference>
<comment type="caution">
    <text evidence="7">The sequence shown here is derived from an EMBL/GenBank/DDBJ whole genome shotgun (WGS) entry which is preliminary data.</text>
</comment>
<dbReference type="InterPro" id="IPR001406">
    <property type="entry name" value="PsdUridine_synth_TruA"/>
</dbReference>